<evidence type="ECO:0000313" key="2">
    <source>
        <dbReference type="Proteomes" id="UP000784294"/>
    </source>
</evidence>
<name>A0A448WJC5_9PLAT</name>
<protein>
    <submittedName>
        <fullName evidence="1">Uncharacterized protein</fullName>
    </submittedName>
</protein>
<keyword evidence="2" id="KW-1185">Reference proteome</keyword>
<reference evidence="1" key="1">
    <citation type="submission" date="2018-11" db="EMBL/GenBank/DDBJ databases">
        <authorList>
            <consortium name="Pathogen Informatics"/>
        </authorList>
    </citation>
    <scope>NUCLEOTIDE SEQUENCE</scope>
</reference>
<proteinExistence type="predicted"/>
<dbReference type="AlphaFoldDB" id="A0A448WJC5"/>
<evidence type="ECO:0000313" key="1">
    <source>
        <dbReference type="EMBL" id="VEL13100.1"/>
    </source>
</evidence>
<dbReference type="EMBL" id="CAAALY010016777">
    <property type="protein sequence ID" value="VEL13100.1"/>
    <property type="molecule type" value="Genomic_DNA"/>
</dbReference>
<accession>A0A448WJC5</accession>
<sequence>MFVKNWHCIIFNLQTQIPACTIVLRHFDDTFARRGLVYLVTLHMVSRQPLETGGGCRDQIFFSRFTAVDFRFDKMAHGIVGTSLAFGCTFN</sequence>
<organism evidence="1 2">
    <name type="scientific">Protopolystoma xenopodis</name>
    <dbReference type="NCBI Taxonomy" id="117903"/>
    <lineage>
        <taxon>Eukaryota</taxon>
        <taxon>Metazoa</taxon>
        <taxon>Spiralia</taxon>
        <taxon>Lophotrochozoa</taxon>
        <taxon>Platyhelminthes</taxon>
        <taxon>Monogenea</taxon>
        <taxon>Polyopisthocotylea</taxon>
        <taxon>Polystomatidea</taxon>
        <taxon>Polystomatidae</taxon>
        <taxon>Protopolystoma</taxon>
    </lineage>
</organism>
<gene>
    <name evidence="1" type="ORF">PXEA_LOCUS6540</name>
</gene>
<comment type="caution">
    <text evidence="1">The sequence shown here is derived from an EMBL/GenBank/DDBJ whole genome shotgun (WGS) entry which is preliminary data.</text>
</comment>
<dbReference type="Proteomes" id="UP000784294">
    <property type="component" value="Unassembled WGS sequence"/>
</dbReference>